<organism evidence="2">
    <name type="scientific">Sinorhizobium medicae</name>
    <dbReference type="NCBI Taxonomy" id="110321"/>
    <lineage>
        <taxon>Bacteria</taxon>
        <taxon>Pseudomonadati</taxon>
        <taxon>Pseudomonadota</taxon>
        <taxon>Alphaproteobacteria</taxon>
        <taxon>Hyphomicrobiales</taxon>
        <taxon>Rhizobiaceae</taxon>
        <taxon>Sinorhizobium/Ensifer group</taxon>
        <taxon>Sinorhizobium</taxon>
    </lineage>
</organism>
<gene>
    <name evidence="2" type="ORF">GHJ91_06280</name>
</gene>
<dbReference type="PANTHER" id="PTHR33657">
    <property type="entry name" value="DOMAIN PROTEIN, PUTATIVE (AFU_ORTHOLOGUE AFUA_5G00600)-RELATED"/>
    <property type="match status" value="1"/>
</dbReference>
<name>A0A6G1WGC5_9HYPH</name>
<dbReference type="Pfam" id="PF05630">
    <property type="entry name" value="NPP1"/>
    <property type="match status" value="1"/>
</dbReference>
<evidence type="ECO:0000313" key="2">
    <source>
        <dbReference type="EMBL" id="MQW68790.1"/>
    </source>
</evidence>
<dbReference type="PANTHER" id="PTHR33657:SF8">
    <property type="entry name" value="DOMAIN PROTEIN, PUTATIVE (AFU_ORTHOLOGUE AFUA_5G00600)-RELATED"/>
    <property type="match status" value="1"/>
</dbReference>
<feature type="chain" id="PRO_5026013090" evidence="1">
    <location>
        <begin position="31"/>
        <end position="238"/>
    </location>
</feature>
<comment type="caution">
    <text evidence="2">The sequence shown here is derived from an EMBL/GenBank/DDBJ whole genome shotgun (WGS) entry which is preliminary data.</text>
</comment>
<reference evidence="2" key="1">
    <citation type="journal article" date="2013" name="Genome Biol.">
        <title>Comparative genomics of the core and accessory genomes of 48 Sinorhizobium strains comprising five genospecies.</title>
        <authorList>
            <person name="Sugawara M."/>
            <person name="Epstein B."/>
            <person name="Badgley B.D."/>
            <person name="Unno T."/>
            <person name="Xu L."/>
            <person name="Reese J."/>
            <person name="Gyaneshwar P."/>
            <person name="Denny R."/>
            <person name="Mudge J."/>
            <person name="Bharti A.K."/>
            <person name="Farmer A.D."/>
            <person name="May G.D."/>
            <person name="Woodward J.E."/>
            <person name="Medigue C."/>
            <person name="Vallenet D."/>
            <person name="Lajus A."/>
            <person name="Rouy Z."/>
            <person name="Martinez-Vaz B."/>
            <person name="Tiffin P."/>
            <person name="Young N.D."/>
            <person name="Sadowsky M.J."/>
        </authorList>
    </citation>
    <scope>NUCLEOTIDE SEQUENCE</scope>
    <source>
        <strain evidence="2">M1</strain>
    </source>
</reference>
<keyword evidence="1" id="KW-0732">Signal</keyword>
<evidence type="ECO:0000256" key="1">
    <source>
        <dbReference type="SAM" id="SignalP"/>
    </source>
</evidence>
<dbReference type="PIRSF" id="PIRSF029958">
    <property type="entry name" value="Necrosis-inducing_protein"/>
    <property type="match status" value="1"/>
</dbReference>
<feature type="signal peptide" evidence="1">
    <location>
        <begin position="1"/>
        <end position="30"/>
    </location>
</feature>
<proteinExistence type="predicted"/>
<dbReference type="RefSeq" id="WP_153412539.1">
    <property type="nucleotide sequence ID" value="NZ_WISB01000039.1"/>
</dbReference>
<protein>
    <submittedName>
        <fullName evidence="2">Necrosis-inducing protein</fullName>
    </submittedName>
</protein>
<accession>A0A6G1WGC5</accession>
<dbReference type="InterPro" id="IPR008701">
    <property type="entry name" value="NPP1"/>
</dbReference>
<dbReference type="AlphaFoldDB" id="A0A6G1WGC5"/>
<sequence length="238" mass="26154">MIPVSSLNGRRLLTALMFVFVCGLSIPARAADVIDHDKVVGFQENVSAFLKSFQPYLKVFNGCVPFPAVDAHGNVSGGLAPSGAMNGHCARSIGQVYVRATLFGDRCGIMYAWYLPKEQNVDGPGNMGHRSGWQNIVVWTDACKSQSHVIAVSYSSHDHYIRDTDPYMRGTHPKVAYQRNPFPLNPSLSGTRTIGGMQPAISWEAMTQAARDALNEYKFGKGVPFNDDNFLYKLGKAY</sequence>
<dbReference type="EMBL" id="WISB01000039">
    <property type="protein sequence ID" value="MQW68790.1"/>
    <property type="molecule type" value="Genomic_DNA"/>
</dbReference>